<evidence type="ECO:0000313" key="1">
    <source>
        <dbReference type="EMBL" id="BBX17082.1"/>
    </source>
</evidence>
<dbReference type="InterPro" id="IPR004360">
    <property type="entry name" value="Glyas_Fos-R_dOase_dom"/>
</dbReference>
<dbReference type="PROSITE" id="PS51819">
    <property type="entry name" value="VOC"/>
    <property type="match status" value="2"/>
</dbReference>
<dbReference type="KEGG" id="mdu:MDUV_19420"/>
<dbReference type="Pfam" id="PF22632">
    <property type="entry name" value="BphC_D1"/>
    <property type="match status" value="1"/>
</dbReference>
<dbReference type="OrthoDB" id="6909416at2"/>
<dbReference type="Pfam" id="PF00903">
    <property type="entry name" value="Glyoxalase"/>
    <property type="match status" value="1"/>
</dbReference>
<organism evidence="1 2">
    <name type="scientific">Mycolicibacterium duvalii</name>
    <dbReference type="NCBI Taxonomy" id="39688"/>
    <lineage>
        <taxon>Bacteria</taxon>
        <taxon>Bacillati</taxon>
        <taxon>Actinomycetota</taxon>
        <taxon>Actinomycetes</taxon>
        <taxon>Mycobacteriales</taxon>
        <taxon>Mycobacteriaceae</taxon>
        <taxon>Mycolicibacterium</taxon>
    </lineage>
</organism>
<dbReference type="AlphaFoldDB" id="A0A7I7K139"/>
<gene>
    <name evidence="1" type="ORF">MDUV_19420</name>
</gene>
<proteinExistence type="predicted"/>
<name>A0A7I7K139_9MYCO</name>
<dbReference type="RefSeq" id="WP_098003093.1">
    <property type="nucleotide sequence ID" value="NZ_AP022563.1"/>
</dbReference>
<dbReference type="InterPro" id="IPR037523">
    <property type="entry name" value="VOC_core"/>
</dbReference>
<dbReference type="InterPro" id="IPR029068">
    <property type="entry name" value="Glyas_Bleomycin-R_OHBP_Dase"/>
</dbReference>
<protein>
    <submittedName>
        <fullName evidence="1">Putative 2,3-dihydroxybiphenyl 1,2-dioxygenase</fullName>
    </submittedName>
</protein>
<reference evidence="1 2" key="1">
    <citation type="journal article" date="2019" name="Emerg. Microbes Infect.">
        <title>Comprehensive subspecies identification of 175 nontuberculous mycobacteria species based on 7547 genomic profiles.</title>
        <authorList>
            <person name="Matsumoto Y."/>
            <person name="Kinjo T."/>
            <person name="Motooka D."/>
            <person name="Nabeya D."/>
            <person name="Jung N."/>
            <person name="Uechi K."/>
            <person name="Horii T."/>
            <person name="Iida T."/>
            <person name="Fujita J."/>
            <person name="Nakamura S."/>
        </authorList>
    </citation>
    <scope>NUCLEOTIDE SEQUENCE [LARGE SCALE GENOMIC DNA]</scope>
    <source>
        <strain evidence="1 2">JCM 6396</strain>
    </source>
</reference>
<keyword evidence="1" id="KW-0560">Oxidoreductase</keyword>
<dbReference type="CDD" id="cd07252">
    <property type="entry name" value="BphC1-RGP6_N_like"/>
    <property type="match status" value="1"/>
</dbReference>
<dbReference type="Proteomes" id="UP000467006">
    <property type="component" value="Chromosome"/>
</dbReference>
<accession>A0A7I7K139</accession>
<sequence length="306" mass="33726">MKINTLGYLGFESPNHKEWESFGPEIFGLGLNDPGADGTVYLRMDDRHHRIALHPGSEDKLAYIGWELHDKNAFRGAIAELEAKNYPYELGSPEECAERAVTGFVRVRDPHDYVHELFYAAEFTAGSFLPGKPHHGFVAGADGVGHVVMVVPEWGDDMESFVTDILGMELFAGYLTPTPDGGVFGPQFFRCNPRSHVLGYVTIPGLKGVQHIAIEGNSLDDVGKAYDLVQEREMEITMTLGRHMMDTLVSFYMRSPTGFDIEFGAGGVVLDTEHFVQTKPSSAEVWGHKFVAQGWAPTVKPVAPPA</sequence>
<dbReference type="Gene3D" id="3.10.180.10">
    <property type="entry name" value="2,3-Dihydroxybiphenyl 1,2-Dioxygenase, domain 1"/>
    <property type="match status" value="2"/>
</dbReference>
<dbReference type="EMBL" id="AP022563">
    <property type="protein sequence ID" value="BBX17082.1"/>
    <property type="molecule type" value="Genomic_DNA"/>
</dbReference>
<evidence type="ECO:0000313" key="2">
    <source>
        <dbReference type="Proteomes" id="UP000467006"/>
    </source>
</evidence>
<dbReference type="GO" id="GO:0051213">
    <property type="term" value="F:dioxygenase activity"/>
    <property type="evidence" value="ECO:0007669"/>
    <property type="project" value="UniProtKB-KW"/>
</dbReference>
<keyword evidence="2" id="KW-1185">Reference proteome</keyword>
<keyword evidence="1" id="KW-0223">Dioxygenase</keyword>
<dbReference type="SUPFAM" id="SSF54593">
    <property type="entry name" value="Glyoxalase/Bleomycin resistance protein/Dihydroxybiphenyl dioxygenase"/>
    <property type="match status" value="1"/>
</dbReference>